<comment type="caution">
    <text evidence="2">The sequence shown here is derived from an EMBL/GenBank/DDBJ whole genome shotgun (WGS) entry which is preliminary data.</text>
</comment>
<feature type="compositionally biased region" description="Basic and acidic residues" evidence="1">
    <location>
        <begin position="546"/>
        <end position="555"/>
    </location>
</feature>
<feature type="compositionally biased region" description="Basic and acidic residues" evidence="1">
    <location>
        <begin position="619"/>
        <end position="635"/>
    </location>
</feature>
<proteinExistence type="predicted"/>
<dbReference type="OrthoDB" id="3066419at2759"/>
<dbReference type="AlphaFoldDB" id="A0A9P5YJZ3"/>
<dbReference type="Proteomes" id="UP000807469">
    <property type="component" value="Unassembled WGS sequence"/>
</dbReference>
<gene>
    <name evidence="2" type="ORF">BDN70DRAFT_939112</name>
</gene>
<organism evidence="2 3">
    <name type="scientific">Pholiota conissans</name>
    <dbReference type="NCBI Taxonomy" id="109636"/>
    <lineage>
        <taxon>Eukaryota</taxon>
        <taxon>Fungi</taxon>
        <taxon>Dikarya</taxon>
        <taxon>Basidiomycota</taxon>
        <taxon>Agaricomycotina</taxon>
        <taxon>Agaricomycetes</taxon>
        <taxon>Agaricomycetidae</taxon>
        <taxon>Agaricales</taxon>
        <taxon>Agaricineae</taxon>
        <taxon>Strophariaceae</taxon>
        <taxon>Pholiota</taxon>
    </lineage>
</organism>
<feature type="compositionally biased region" description="Basic and acidic residues" evidence="1">
    <location>
        <begin position="587"/>
        <end position="596"/>
    </location>
</feature>
<evidence type="ECO:0000313" key="3">
    <source>
        <dbReference type="Proteomes" id="UP000807469"/>
    </source>
</evidence>
<feature type="compositionally biased region" description="Polar residues" evidence="1">
    <location>
        <begin position="502"/>
        <end position="518"/>
    </location>
</feature>
<name>A0A9P5YJZ3_9AGAR</name>
<feature type="compositionally biased region" description="Polar residues" evidence="1">
    <location>
        <begin position="637"/>
        <end position="647"/>
    </location>
</feature>
<sequence>MAHDYSNRASNAYTFTIPRLHAISGYKATPAIQAVMRYVLPSFIIRSSRFIDFGPSSFEIWSPNSNQSPFYAGLRDANFSAGGALPTKLRRSDGHAGRFDPTVSPQYFDANFPWLGFIKRAFNITAVENASILSHWDPTGPGNLGSIDFHFLNDLRVQSTLLQGLIHKRSDIESYHPSVWKNRPILKDNAWQTLRGTISFDEAVDRLAAFQVQLKFMDAWTRYVDALIRKPKPQIDSTLPADESLVGVWINGTSREEGYMLLAYEVPCFIISEINDTQDIERALSQPRAKTFVQDTPILEMSKSGYRIDDTVTKAGGLLREFDQEDFDLGIAEFVPRSLPSDRLLSSPSYQLRTIRGGGKINETSNLTQMVKASSVKENVEELKPPPVRAPEQGKWSIWSHTILEELNFAFCMEYLGANRKNDKGSHCYYDRELRRQLWFDEEVLIPDNYKADPAIFGLPAPNIPYVQYGPMLEILRKPSSNWMYLSERPEQGDLGRTFISVQPSRKDSIPTSVNNENLRTDKATTYRPPTPRPDDQTRRNGKRTYRPEAEETHRSTRGSYRGQSYRPKSRHERWDRPSVRNHYRGNYRDNFEYKNRSRSPYRRYSPYPRRRSPSPTIRPERPNEPAISDTERTRTTRVNNPSTPVHISSLERRLESEDRLEHGKTLDSEERNRNSAESAIITSSPIGTSNALVPYKSLSSVFPDGAQLEAIRAVCPPPEVSPVDTLDCYGGKGHAKTAYLAIWNFPIPFLWRDVIDWIKLVSPLAKNPRILRTVRTNELGNQVFWIHFQTIDEAVYFRGIVTGRRASTTGIRVNCDFVDRTQYNGANGRSKDYWNGSALSGSAGSRSLDEPFSDELCPRSVTSVPLRLRLGMGSVSENPVKLSKNQYRRLKENAKKKLNKVKSADGGAL</sequence>
<protein>
    <submittedName>
        <fullName evidence="2">Uncharacterized protein</fullName>
    </submittedName>
</protein>
<keyword evidence="3" id="KW-1185">Reference proteome</keyword>
<evidence type="ECO:0000256" key="1">
    <source>
        <dbReference type="SAM" id="MobiDB-lite"/>
    </source>
</evidence>
<feature type="compositionally biased region" description="Basic and acidic residues" evidence="1">
    <location>
        <begin position="650"/>
        <end position="675"/>
    </location>
</feature>
<feature type="region of interest" description="Disordered" evidence="1">
    <location>
        <begin position="502"/>
        <end position="682"/>
    </location>
</feature>
<reference evidence="2" key="1">
    <citation type="submission" date="2020-11" db="EMBL/GenBank/DDBJ databases">
        <authorList>
            <consortium name="DOE Joint Genome Institute"/>
            <person name="Ahrendt S."/>
            <person name="Riley R."/>
            <person name="Andreopoulos W."/>
            <person name="Labutti K."/>
            <person name="Pangilinan J."/>
            <person name="Ruiz-Duenas F.J."/>
            <person name="Barrasa J.M."/>
            <person name="Sanchez-Garcia M."/>
            <person name="Camarero S."/>
            <person name="Miyauchi S."/>
            <person name="Serrano A."/>
            <person name="Linde D."/>
            <person name="Babiker R."/>
            <person name="Drula E."/>
            <person name="Ayuso-Fernandez I."/>
            <person name="Pacheco R."/>
            <person name="Padilla G."/>
            <person name="Ferreira P."/>
            <person name="Barriuso J."/>
            <person name="Kellner H."/>
            <person name="Castanera R."/>
            <person name="Alfaro M."/>
            <person name="Ramirez L."/>
            <person name="Pisabarro A.G."/>
            <person name="Kuo A."/>
            <person name="Tritt A."/>
            <person name="Lipzen A."/>
            <person name="He G."/>
            <person name="Yan M."/>
            <person name="Ng V."/>
            <person name="Cullen D."/>
            <person name="Martin F."/>
            <person name="Rosso M.-N."/>
            <person name="Henrissat B."/>
            <person name="Hibbett D."/>
            <person name="Martinez A.T."/>
            <person name="Grigoriev I.V."/>
        </authorList>
    </citation>
    <scope>NUCLEOTIDE SEQUENCE</scope>
    <source>
        <strain evidence="2">CIRM-BRFM 674</strain>
    </source>
</reference>
<dbReference type="EMBL" id="MU155734">
    <property type="protein sequence ID" value="KAF9471213.1"/>
    <property type="molecule type" value="Genomic_DNA"/>
</dbReference>
<evidence type="ECO:0000313" key="2">
    <source>
        <dbReference type="EMBL" id="KAF9471213.1"/>
    </source>
</evidence>
<accession>A0A9P5YJZ3</accession>